<keyword evidence="4 5" id="KW-0472">Membrane</keyword>
<evidence type="ECO:0000313" key="7">
    <source>
        <dbReference type="Proteomes" id="UP000243745"/>
    </source>
</evidence>
<keyword evidence="7" id="KW-1185">Reference proteome</keyword>
<feature type="transmembrane region" description="Helical" evidence="5">
    <location>
        <begin position="54"/>
        <end position="72"/>
    </location>
</feature>
<accession>A0A662ZEP7</accession>
<proteinExistence type="predicted"/>
<dbReference type="Pfam" id="PF04191">
    <property type="entry name" value="PEMT"/>
    <property type="match status" value="1"/>
</dbReference>
<dbReference type="RefSeq" id="WP_037318745.1">
    <property type="nucleotide sequence ID" value="NZ_FOXF01000004.1"/>
</dbReference>
<dbReference type="Gene3D" id="1.20.120.1630">
    <property type="match status" value="1"/>
</dbReference>
<evidence type="ECO:0000256" key="1">
    <source>
        <dbReference type="ARBA" id="ARBA00004127"/>
    </source>
</evidence>
<dbReference type="GO" id="GO:0012505">
    <property type="term" value="C:endomembrane system"/>
    <property type="evidence" value="ECO:0007669"/>
    <property type="project" value="UniProtKB-SubCell"/>
</dbReference>
<evidence type="ECO:0000256" key="4">
    <source>
        <dbReference type="ARBA" id="ARBA00023136"/>
    </source>
</evidence>
<keyword evidence="6" id="KW-0489">Methyltransferase</keyword>
<dbReference type="OrthoDB" id="9811969at2"/>
<dbReference type="EMBL" id="FOXF01000004">
    <property type="protein sequence ID" value="SFP07168.1"/>
    <property type="molecule type" value="Genomic_DNA"/>
</dbReference>
<gene>
    <name evidence="6" type="ORF">SAMN02910344_00361</name>
</gene>
<comment type="subcellular location">
    <subcellularLocation>
        <location evidence="1">Endomembrane system</location>
        <topology evidence="1">Multi-pass membrane protein</topology>
    </subcellularLocation>
</comment>
<evidence type="ECO:0000256" key="2">
    <source>
        <dbReference type="ARBA" id="ARBA00022692"/>
    </source>
</evidence>
<organism evidence="6 7">
    <name type="scientific">Ruminobacter amylophilus</name>
    <dbReference type="NCBI Taxonomy" id="867"/>
    <lineage>
        <taxon>Bacteria</taxon>
        <taxon>Pseudomonadati</taxon>
        <taxon>Pseudomonadota</taxon>
        <taxon>Gammaproteobacteria</taxon>
        <taxon>Aeromonadales</taxon>
        <taxon>Succinivibrionaceae</taxon>
        <taxon>Ruminobacter</taxon>
    </lineage>
</organism>
<keyword evidence="2 5" id="KW-0812">Transmembrane</keyword>
<dbReference type="InterPro" id="IPR007318">
    <property type="entry name" value="Phopholipid_MeTrfase"/>
</dbReference>
<dbReference type="AlphaFoldDB" id="A0A662ZEP7"/>
<feature type="transmembrane region" description="Helical" evidence="5">
    <location>
        <begin position="28"/>
        <end position="48"/>
    </location>
</feature>
<keyword evidence="6" id="KW-0808">Transferase</keyword>
<feature type="transmembrane region" description="Helical" evidence="5">
    <location>
        <begin position="106"/>
        <end position="135"/>
    </location>
</feature>
<reference evidence="6 7" key="1">
    <citation type="submission" date="2016-10" db="EMBL/GenBank/DDBJ databases">
        <authorList>
            <person name="Varghese N."/>
            <person name="Submissions S."/>
        </authorList>
    </citation>
    <scope>NUCLEOTIDE SEQUENCE [LARGE SCALE GENOMIC DNA]</scope>
    <source>
        <strain evidence="6 7">DSM 1361</strain>
    </source>
</reference>
<sequence length="165" mass="18300">MNLPSFHVIAEETVSHAAARIKKLPPPVIFGILVVPHLYLGLVCGMIAPFPWTIPSLLFLTSGGLLGFLSILKFHREGISPLPWTPNTVALFTHGIYGLSRNPMYLSLIFGLLGIGITMGPLLLLITLPLLIHFLSHVIDGEEKMNGLIFKKLFAEYCSKTRRWL</sequence>
<dbReference type="GO" id="GO:0008168">
    <property type="term" value="F:methyltransferase activity"/>
    <property type="evidence" value="ECO:0007669"/>
    <property type="project" value="UniProtKB-KW"/>
</dbReference>
<keyword evidence="3 5" id="KW-1133">Transmembrane helix</keyword>
<dbReference type="GO" id="GO:0032259">
    <property type="term" value="P:methylation"/>
    <property type="evidence" value="ECO:0007669"/>
    <property type="project" value="UniProtKB-KW"/>
</dbReference>
<evidence type="ECO:0000313" key="6">
    <source>
        <dbReference type="EMBL" id="SFP07168.1"/>
    </source>
</evidence>
<protein>
    <submittedName>
        <fullName evidence="6">Protein-S-isoprenylcysteine O-methyltransferase Ste14</fullName>
    </submittedName>
</protein>
<evidence type="ECO:0000256" key="5">
    <source>
        <dbReference type="SAM" id="Phobius"/>
    </source>
</evidence>
<dbReference type="Proteomes" id="UP000243745">
    <property type="component" value="Unassembled WGS sequence"/>
</dbReference>
<name>A0A662ZEP7_9GAMM</name>
<evidence type="ECO:0000256" key="3">
    <source>
        <dbReference type="ARBA" id="ARBA00022989"/>
    </source>
</evidence>